<organism evidence="1">
    <name type="scientific">marine sediment metagenome</name>
    <dbReference type="NCBI Taxonomy" id="412755"/>
    <lineage>
        <taxon>unclassified sequences</taxon>
        <taxon>metagenomes</taxon>
        <taxon>ecological metagenomes</taxon>
    </lineage>
</organism>
<dbReference type="EMBL" id="LAZR01035373">
    <property type="protein sequence ID" value="KKL27690.1"/>
    <property type="molecule type" value="Genomic_DNA"/>
</dbReference>
<reference evidence="1" key="1">
    <citation type="journal article" date="2015" name="Nature">
        <title>Complex archaea that bridge the gap between prokaryotes and eukaryotes.</title>
        <authorList>
            <person name="Spang A."/>
            <person name="Saw J.H."/>
            <person name="Jorgensen S.L."/>
            <person name="Zaremba-Niedzwiedzka K."/>
            <person name="Martijn J."/>
            <person name="Lind A.E."/>
            <person name="van Eijk R."/>
            <person name="Schleper C."/>
            <person name="Guy L."/>
            <person name="Ettema T.J."/>
        </authorList>
    </citation>
    <scope>NUCLEOTIDE SEQUENCE</scope>
</reference>
<evidence type="ECO:0000313" key="1">
    <source>
        <dbReference type="EMBL" id="KKL27690.1"/>
    </source>
</evidence>
<accession>A0A0F9C0J6</accession>
<sequence length="72" mass="8361">MDKDSDAPDRIWITKEIRPYKVKKPKLLPEVENFEYAYVPKLVEKVEAMEIQGNRVQVILDVIEIIKGDGCD</sequence>
<comment type="caution">
    <text evidence="1">The sequence shown here is derived from an EMBL/GenBank/DDBJ whole genome shotgun (WGS) entry which is preliminary data.</text>
</comment>
<dbReference type="AlphaFoldDB" id="A0A0F9C0J6"/>
<name>A0A0F9C0J6_9ZZZZ</name>
<protein>
    <submittedName>
        <fullName evidence="1">Uncharacterized protein</fullName>
    </submittedName>
</protein>
<proteinExistence type="predicted"/>
<gene>
    <name evidence="1" type="ORF">LCGC14_2382660</name>
</gene>